<dbReference type="GO" id="GO:0140359">
    <property type="term" value="F:ABC-type transporter activity"/>
    <property type="evidence" value="ECO:0007669"/>
    <property type="project" value="InterPro"/>
</dbReference>
<feature type="transmembrane region" description="Helical" evidence="8">
    <location>
        <begin position="38"/>
        <end position="59"/>
    </location>
</feature>
<dbReference type="InterPro" id="IPR047817">
    <property type="entry name" value="ABC2_TM_bact-type"/>
</dbReference>
<evidence type="ECO:0000313" key="10">
    <source>
        <dbReference type="EMBL" id="HJF39309.1"/>
    </source>
</evidence>
<reference evidence="12" key="1">
    <citation type="submission" date="2017-04" db="EMBL/GenBank/DDBJ databases">
        <title>Function of individual gut microbiota members based on whole genome sequencing of pure cultures obtained from chicken caecum.</title>
        <authorList>
            <person name="Medvecky M."/>
            <person name="Cejkova D."/>
            <person name="Polansky O."/>
            <person name="Karasova D."/>
            <person name="Kubasova T."/>
            <person name="Cizek A."/>
            <person name="Rychlik I."/>
        </authorList>
    </citation>
    <scope>NUCLEOTIDE SEQUENCE [LARGE SCALE GENOMIC DNA]</scope>
    <source>
        <strain evidence="12">An149</strain>
    </source>
</reference>
<gene>
    <name evidence="11" type="ORF">B5E91_08575</name>
    <name evidence="10" type="ORF">K8V91_00160</name>
</gene>
<name>A0A1Y4EQ92_9FIRM</name>
<dbReference type="RefSeq" id="WP_087256847.1">
    <property type="nucleotide sequence ID" value="NZ_CAJFOD010000061.1"/>
</dbReference>
<keyword evidence="6 8" id="KW-1133">Transmembrane helix</keyword>
<dbReference type="Proteomes" id="UP000196258">
    <property type="component" value="Unassembled WGS sequence"/>
</dbReference>
<feature type="domain" description="ABC transmembrane type-2" evidence="9">
    <location>
        <begin position="36"/>
        <end position="265"/>
    </location>
</feature>
<dbReference type="EMBL" id="NFLB01000009">
    <property type="protein sequence ID" value="OUQ04751.1"/>
    <property type="molecule type" value="Genomic_DNA"/>
</dbReference>
<keyword evidence="3 8" id="KW-0813">Transport</keyword>
<feature type="transmembrane region" description="Helical" evidence="8">
    <location>
        <begin position="245"/>
        <end position="263"/>
    </location>
</feature>
<dbReference type="PANTHER" id="PTHR30413:SF10">
    <property type="entry name" value="CAPSULE POLYSACCHARIDE EXPORT INNER-MEMBRANE PROTEIN CTRC"/>
    <property type="match status" value="1"/>
</dbReference>
<evidence type="ECO:0000256" key="8">
    <source>
        <dbReference type="RuleBase" id="RU361157"/>
    </source>
</evidence>
<evidence type="ECO:0000259" key="9">
    <source>
        <dbReference type="PROSITE" id="PS51012"/>
    </source>
</evidence>
<dbReference type="Proteomes" id="UP000749320">
    <property type="component" value="Unassembled WGS sequence"/>
</dbReference>
<dbReference type="PROSITE" id="PS51012">
    <property type="entry name" value="ABC_TM2"/>
    <property type="match status" value="1"/>
</dbReference>
<dbReference type="Pfam" id="PF01061">
    <property type="entry name" value="ABC2_membrane"/>
    <property type="match status" value="1"/>
</dbReference>
<feature type="transmembrane region" description="Helical" evidence="8">
    <location>
        <begin position="180"/>
        <end position="198"/>
    </location>
</feature>
<evidence type="ECO:0000256" key="6">
    <source>
        <dbReference type="ARBA" id="ARBA00022989"/>
    </source>
</evidence>
<comment type="caution">
    <text evidence="11">The sequence shown here is derived from an EMBL/GenBank/DDBJ whole genome shotgun (WGS) entry which is preliminary data.</text>
</comment>
<dbReference type="GO" id="GO:0015920">
    <property type="term" value="P:lipopolysaccharide transport"/>
    <property type="evidence" value="ECO:0007669"/>
    <property type="project" value="TreeGrafter"/>
</dbReference>
<keyword evidence="4 8" id="KW-1003">Cell membrane</keyword>
<dbReference type="PANTHER" id="PTHR30413">
    <property type="entry name" value="INNER MEMBRANE TRANSPORT PERMEASE"/>
    <property type="match status" value="1"/>
</dbReference>
<feature type="transmembrane region" description="Helical" evidence="8">
    <location>
        <begin position="149"/>
        <end position="173"/>
    </location>
</feature>
<keyword evidence="7 8" id="KW-0472">Membrane</keyword>
<feature type="transmembrane region" description="Helical" evidence="8">
    <location>
        <begin position="71"/>
        <end position="96"/>
    </location>
</feature>
<comment type="subcellular location">
    <subcellularLocation>
        <location evidence="1 8">Cell membrane</location>
        <topology evidence="1 8">Multi-pass membrane protein</topology>
    </subcellularLocation>
</comment>
<dbReference type="EMBL" id="DYWV01000008">
    <property type="protein sequence ID" value="HJF39309.1"/>
    <property type="molecule type" value="Genomic_DNA"/>
</dbReference>
<proteinExistence type="inferred from homology"/>
<feature type="transmembrane region" description="Helical" evidence="8">
    <location>
        <begin position="117"/>
        <end position="137"/>
    </location>
</feature>
<dbReference type="InterPro" id="IPR013525">
    <property type="entry name" value="ABC2_TM"/>
</dbReference>
<dbReference type="AlphaFoldDB" id="A0A1Y4EQ92"/>
<reference evidence="11" key="2">
    <citation type="journal article" date="2018" name="BMC Genomics">
        <title>Whole genome sequencing and function prediction of 133 gut anaerobes isolated from chicken caecum in pure cultures.</title>
        <authorList>
            <person name="Medvecky M."/>
            <person name="Cejkova D."/>
            <person name="Polansky O."/>
            <person name="Karasova D."/>
            <person name="Kubasova T."/>
            <person name="Cizek A."/>
            <person name="Rychlik I."/>
        </authorList>
    </citation>
    <scope>NUCLEOTIDE SEQUENCE</scope>
    <source>
        <strain evidence="11">An149</strain>
    </source>
</reference>
<accession>A0A1Y4EQ92</accession>
<evidence type="ECO:0000256" key="7">
    <source>
        <dbReference type="ARBA" id="ARBA00023136"/>
    </source>
</evidence>
<organism evidence="11 12">
    <name type="scientific">Thomasclavelia spiroformis</name>
    <dbReference type="NCBI Taxonomy" id="29348"/>
    <lineage>
        <taxon>Bacteria</taxon>
        <taxon>Bacillati</taxon>
        <taxon>Bacillota</taxon>
        <taxon>Erysipelotrichia</taxon>
        <taxon>Erysipelotrichales</taxon>
        <taxon>Coprobacillaceae</taxon>
        <taxon>Thomasclavelia</taxon>
    </lineage>
</organism>
<dbReference type="GO" id="GO:0005886">
    <property type="term" value="C:plasma membrane"/>
    <property type="evidence" value="ECO:0007669"/>
    <property type="project" value="UniProtKB-SubCell"/>
</dbReference>
<comment type="similarity">
    <text evidence="2 8">Belongs to the ABC-2 integral membrane protein family.</text>
</comment>
<evidence type="ECO:0000313" key="12">
    <source>
        <dbReference type="Proteomes" id="UP000196258"/>
    </source>
</evidence>
<evidence type="ECO:0000256" key="3">
    <source>
        <dbReference type="ARBA" id="ARBA00022448"/>
    </source>
</evidence>
<evidence type="ECO:0000256" key="4">
    <source>
        <dbReference type="ARBA" id="ARBA00022475"/>
    </source>
</evidence>
<keyword evidence="5 8" id="KW-0812">Transmembrane</keyword>
<protein>
    <recommendedName>
        <fullName evidence="8">Transport permease protein</fullName>
    </recommendedName>
</protein>
<evidence type="ECO:0000313" key="11">
    <source>
        <dbReference type="EMBL" id="OUQ04751.1"/>
    </source>
</evidence>
<sequence>MLKSIRYVLKENFTNLFRIYSIAKYELLSDMRDSKLGVFWNFANPAIQIITYYFVFGIVAKRNAVDGIPFIQWMLAGMVVWFFISPCITQGANAIFSKVNVITKMKFPVSVLPATVVLKELFNHACIMILMIVFFILQGIYPSIHWLGIIYYCFAACCFAVSLSMITSVLNMIARDTRKLILACMRLILYLTPILWPISRFSGTGIFDSTVRFIMKINPIYYIVCGYRDCFLYHYGPMYYWRQLVVFWLVTSVLFVVGCYMMYKFKHKFIDMI</sequence>
<evidence type="ECO:0000256" key="2">
    <source>
        <dbReference type="ARBA" id="ARBA00007783"/>
    </source>
</evidence>
<reference evidence="10" key="3">
    <citation type="journal article" date="2021" name="PeerJ">
        <title>Extensive microbial diversity within the chicken gut microbiome revealed by metagenomics and culture.</title>
        <authorList>
            <person name="Gilroy R."/>
            <person name="Ravi A."/>
            <person name="Getino M."/>
            <person name="Pursley I."/>
            <person name="Horton D.L."/>
            <person name="Alikhan N.F."/>
            <person name="Baker D."/>
            <person name="Gharbi K."/>
            <person name="Hall N."/>
            <person name="Watson M."/>
            <person name="Adriaenssens E.M."/>
            <person name="Foster-Nyarko E."/>
            <person name="Jarju S."/>
            <person name="Secka A."/>
            <person name="Antonio M."/>
            <person name="Oren A."/>
            <person name="Chaudhuri R.R."/>
            <person name="La Ragione R."/>
            <person name="Hildebrand F."/>
            <person name="Pallen M.J."/>
        </authorList>
    </citation>
    <scope>NUCLEOTIDE SEQUENCE</scope>
    <source>
        <strain evidence="10">CHK193-16274</strain>
    </source>
</reference>
<reference evidence="10" key="4">
    <citation type="submission" date="2021-09" db="EMBL/GenBank/DDBJ databases">
        <authorList>
            <person name="Gilroy R."/>
        </authorList>
    </citation>
    <scope>NUCLEOTIDE SEQUENCE</scope>
    <source>
        <strain evidence="10">CHK193-16274</strain>
    </source>
</reference>
<evidence type="ECO:0000256" key="1">
    <source>
        <dbReference type="ARBA" id="ARBA00004651"/>
    </source>
</evidence>
<evidence type="ECO:0000256" key="5">
    <source>
        <dbReference type="ARBA" id="ARBA00022692"/>
    </source>
</evidence>